<proteinExistence type="predicted"/>
<gene>
    <name evidence="1" type="primary">mepM_1</name>
    <name evidence="1" type="ORF">MgSA37_00124</name>
</gene>
<dbReference type="InterPro" id="IPR011055">
    <property type="entry name" value="Dup_hybrid_motif"/>
</dbReference>
<keyword evidence="1" id="KW-0378">Hydrolase</keyword>
<dbReference type="Proteomes" id="UP000218263">
    <property type="component" value="Chromosome"/>
</dbReference>
<dbReference type="CDD" id="cd12797">
    <property type="entry name" value="M23_peptidase"/>
    <property type="match status" value="1"/>
</dbReference>
<accession>A0A110AZU3</accession>
<dbReference type="AlphaFoldDB" id="A0A110AZU3"/>
<dbReference type="RefSeq" id="WP_096349345.1">
    <property type="nucleotide sequence ID" value="NZ_AP017313.1"/>
</dbReference>
<dbReference type="Gene3D" id="2.70.70.10">
    <property type="entry name" value="Glucose Permease (Domain IIA)"/>
    <property type="match status" value="1"/>
</dbReference>
<dbReference type="GO" id="GO:0004222">
    <property type="term" value="F:metalloendopeptidase activity"/>
    <property type="evidence" value="ECO:0007669"/>
    <property type="project" value="TreeGrafter"/>
</dbReference>
<dbReference type="KEGG" id="mgot:MgSA37_00124"/>
<protein>
    <submittedName>
        <fullName evidence="1">Murein DD-endopeptidase MepM</fullName>
        <ecNumber evidence="1">3.4.24.-</ecNumber>
    </submittedName>
</protein>
<dbReference type="InterPro" id="IPR016047">
    <property type="entry name" value="M23ase_b-sheet_dom"/>
</dbReference>
<keyword evidence="2" id="KW-1185">Reference proteome</keyword>
<organism evidence="1 2">
    <name type="scientific">Mucilaginibacter gotjawali</name>
    <dbReference type="NCBI Taxonomy" id="1550579"/>
    <lineage>
        <taxon>Bacteria</taxon>
        <taxon>Pseudomonadati</taxon>
        <taxon>Bacteroidota</taxon>
        <taxon>Sphingobacteriia</taxon>
        <taxon>Sphingobacteriales</taxon>
        <taxon>Sphingobacteriaceae</taxon>
        <taxon>Mucilaginibacter</taxon>
    </lineage>
</organism>
<reference evidence="1 2" key="1">
    <citation type="submission" date="2015-12" db="EMBL/GenBank/DDBJ databases">
        <title>Genome sequence of Mucilaginibacter gotjawali.</title>
        <authorList>
            <person name="Lee J.S."/>
            <person name="Lee K.C."/>
            <person name="Kim K.K."/>
            <person name="Lee B.W."/>
        </authorList>
    </citation>
    <scope>NUCLEOTIDE SEQUENCE [LARGE SCALE GENOMIC DNA]</scope>
    <source>
        <strain evidence="1 2">SA3-7</strain>
    </source>
</reference>
<dbReference type="Pfam" id="PF01551">
    <property type="entry name" value="Peptidase_M23"/>
    <property type="match status" value="1"/>
</dbReference>
<dbReference type="SUPFAM" id="SSF51261">
    <property type="entry name" value="Duplicated hybrid motif"/>
    <property type="match status" value="1"/>
</dbReference>
<name>A0A110AZU3_9SPHI</name>
<evidence type="ECO:0000313" key="2">
    <source>
        <dbReference type="Proteomes" id="UP000218263"/>
    </source>
</evidence>
<dbReference type="EC" id="3.4.24.-" evidence="1"/>
<dbReference type="InterPro" id="IPR050570">
    <property type="entry name" value="Cell_wall_metabolism_enzyme"/>
</dbReference>
<sequence>MKTLISFCLVCLPLKHLKINSDYGYRIHPLTGRYAMHAGVDLKASHDTVYAILDGVVKSTGYDDGLGLNIWLQHGPVESIYGHLSRILITINDSVKAGEPIAISGSTGRSTGEHLHFSICYRHKYLNPIQFLYELLIKQQNEQKFQSTSDTAFRKADRRN</sequence>
<dbReference type="PANTHER" id="PTHR21666:SF270">
    <property type="entry name" value="MUREIN HYDROLASE ACTIVATOR ENVC"/>
    <property type="match status" value="1"/>
</dbReference>
<evidence type="ECO:0000313" key="1">
    <source>
        <dbReference type="EMBL" id="BAU51975.1"/>
    </source>
</evidence>
<dbReference type="OrthoDB" id="9810477at2"/>
<dbReference type="EMBL" id="AP017313">
    <property type="protein sequence ID" value="BAU51975.1"/>
    <property type="molecule type" value="Genomic_DNA"/>
</dbReference>
<dbReference type="PANTHER" id="PTHR21666">
    <property type="entry name" value="PEPTIDASE-RELATED"/>
    <property type="match status" value="1"/>
</dbReference>